<dbReference type="AlphaFoldDB" id="A0A448XBB6"/>
<dbReference type="InterPro" id="IPR017975">
    <property type="entry name" value="Tubulin_CS"/>
</dbReference>
<organism evidence="9 10">
    <name type="scientific">Protopolystoma xenopodis</name>
    <dbReference type="NCBI Taxonomy" id="117903"/>
    <lineage>
        <taxon>Eukaryota</taxon>
        <taxon>Metazoa</taxon>
        <taxon>Spiralia</taxon>
        <taxon>Lophotrochozoa</taxon>
        <taxon>Platyhelminthes</taxon>
        <taxon>Monogenea</taxon>
        <taxon>Polyopisthocotylea</taxon>
        <taxon>Polystomatidea</taxon>
        <taxon>Polystomatidae</taxon>
        <taxon>Protopolystoma</taxon>
    </lineage>
</organism>
<comment type="caution">
    <text evidence="9">The sequence shown here is derived from an EMBL/GenBank/DDBJ whole genome shotgun (WGS) entry which is preliminary data.</text>
</comment>
<keyword evidence="2 7" id="KW-0493">Microtubule</keyword>
<name>A0A448XBB6_9PLAT</name>
<dbReference type="SMART" id="SM00864">
    <property type="entry name" value="Tubulin"/>
    <property type="match status" value="1"/>
</dbReference>
<dbReference type="InterPro" id="IPR002452">
    <property type="entry name" value="Alpha_tubulin"/>
</dbReference>
<dbReference type="GO" id="GO:0005525">
    <property type="term" value="F:GTP binding"/>
    <property type="evidence" value="ECO:0007669"/>
    <property type="project" value="UniProtKB-UniRule"/>
</dbReference>
<proteinExistence type="inferred from homology"/>
<evidence type="ECO:0000256" key="6">
    <source>
        <dbReference type="ARBA" id="ARBA00049117"/>
    </source>
</evidence>
<evidence type="ECO:0000256" key="1">
    <source>
        <dbReference type="ARBA" id="ARBA00009636"/>
    </source>
</evidence>
<dbReference type="Proteomes" id="UP000784294">
    <property type="component" value="Unassembled WGS sequence"/>
</dbReference>
<dbReference type="Pfam" id="PF00091">
    <property type="entry name" value="Tubulin"/>
    <property type="match status" value="1"/>
</dbReference>
<keyword evidence="4" id="KW-0378">Hydrolase</keyword>
<dbReference type="PANTHER" id="PTHR11588">
    <property type="entry name" value="TUBULIN"/>
    <property type="match status" value="1"/>
</dbReference>
<reference evidence="9" key="1">
    <citation type="submission" date="2018-11" db="EMBL/GenBank/DDBJ databases">
        <authorList>
            <consortium name="Pathogen Informatics"/>
        </authorList>
    </citation>
    <scope>NUCLEOTIDE SEQUENCE</scope>
</reference>
<evidence type="ECO:0000256" key="3">
    <source>
        <dbReference type="ARBA" id="ARBA00022741"/>
    </source>
</evidence>
<keyword evidence="5 7" id="KW-0342">GTP-binding</keyword>
<evidence type="ECO:0000256" key="5">
    <source>
        <dbReference type="ARBA" id="ARBA00023134"/>
    </source>
</evidence>
<dbReference type="GO" id="GO:0005874">
    <property type="term" value="C:microtubule"/>
    <property type="evidence" value="ECO:0007669"/>
    <property type="project" value="UniProtKB-KW"/>
</dbReference>
<dbReference type="GO" id="GO:0007017">
    <property type="term" value="P:microtubule-based process"/>
    <property type="evidence" value="ECO:0007669"/>
    <property type="project" value="InterPro"/>
</dbReference>
<dbReference type="GO" id="GO:0016787">
    <property type="term" value="F:hydrolase activity"/>
    <property type="evidence" value="ECO:0007669"/>
    <property type="project" value="UniProtKB-KW"/>
</dbReference>
<evidence type="ECO:0000259" key="8">
    <source>
        <dbReference type="SMART" id="SM00864"/>
    </source>
</evidence>
<dbReference type="EMBL" id="CAAALY010244652">
    <property type="protein sequence ID" value="VEL32780.1"/>
    <property type="molecule type" value="Genomic_DNA"/>
</dbReference>
<dbReference type="InterPro" id="IPR003008">
    <property type="entry name" value="Tubulin_FtsZ_GTPase"/>
</dbReference>
<evidence type="ECO:0000256" key="4">
    <source>
        <dbReference type="ARBA" id="ARBA00022801"/>
    </source>
</evidence>
<comment type="similarity">
    <text evidence="1 7">Belongs to the tubulin family.</text>
</comment>
<comment type="function">
    <text evidence="7">Tubulin is the major constituent of microtubules, a cylinder consisting of laterally associated linear protofilaments composed of alpha- and beta-tubulin heterodimers. Microtubules grow by the addition of GTP-tubulin dimers to the microtubule end, where a stabilizing cap forms. Below the cap, tubulin dimers are in GDP-bound state, owing to GTPase activity of alpha-tubulin.</text>
</comment>
<dbReference type="PROSITE" id="PS00227">
    <property type="entry name" value="TUBULIN"/>
    <property type="match status" value="1"/>
</dbReference>
<evidence type="ECO:0000313" key="10">
    <source>
        <dbReference type="Proteomes" id="UP000784294"/>
    </source>
</evidence>
<gene>
    <name evidence="9" type="ORF">PXEA_LOCUS26220</name>
</gene>
<dbReference type="Gene3D" id="3.40.50.1440">
    <property type="entry name" value="Tubulin/FtsZ, GTPase domain"/>
    <property type="match status" value="1"/>
</dbReference>
<comment type="subunit">
    <text evidence="7">Dimer of alpha and beta chains. A typical microtubule is a hollow water-filled tube with an outer diameter of 25 nm and an inner diameter of 15 nM. Alpha-beta heterodimers associate head-to-tail to form protofilaments running lengthwise along the microtubule wall with the beta-tubulin subunit facing the microtubule plus end conferring a structural polarity. Microtubules usually have 13 protofilaments but different protofilament numbers can be found in some organisms and specialized cells.</text>
</comment>
<dbReference type="PRINTS" id="PR01162">
    <property type="entry name" value="ALPHATUBULIN"/>
</dbReference>
<dbReference type="OrthoDB" id="6257981at2759"/>
<dbReference type="SMR" id="A0A448XBB6"/>
<dbReference type="PRINTS" id="PR01161">
    <property type="entry name" value="TUBULIN"/>
</dbReference>
<evidence type="ECO:0000313" key="9">
    <source>
        <dbReference type="EMBL" id="VEL32780.1"/>
    </source>
</evidence>
<dbReference type="GO" id="GO:0005200">
    <property type="term" value="F:structural constituent of cytoskeleton"/>
    <property type="evidence" value="ECO:0007669"/>
    <property type="project" value="InterPro"/>
</dbReference>
<evidence type="ECO:0000256" key="7">
    <source>
        <dbReference type="RuleBase" id="RU000352"/>
    </source>
</evidence>
<dbReference type="InterPro" id="IPR036525">
    <property type="entry name" value="Tubulin/FtsZ_GTPase_sf"/>
</dbReference>
<dbReference type="InterPro" id="IPR000217">
    <property type="entry name" value="Tubulin"/>
</dbReference>
<accession>A0A448XBB6</accession>
<comment type="catalytic activity">
    <reaction evidence="6">
        <text>GTP + H2O = GDP + phosphate + H(+)</text>
        <dbReference type="Rhea" id="RHEA:19669"/>
        <dbReference type="ChEBI" id="CHEBI:15377"/>
        <dbReference type="ChEBI" id="CHEBI:15378"/>
        <dbReference type="ChEBI" id="CHEBI:37565"/>
        <dbReference type="ChEBI" id="CHEBI:43474"/>
        <dbReference type="ChEBI" id="CHEBI:58189"/>
    </reaction>
    <physiologicalReaction direction="left-to-right" evidence="6">
        <dbReference type="Rhea" id="RHEA:19670"/>
    </physiologicalReaction>
</comment>
<evidence type="ECO:0000256" key="2">
    <source>
        <dbReference type="ARBA" id="ARBA00022701"/>
    </source>
</evidence>
<dbReference type="SUPFAM" id="SSF52490">
    <property type="entry name" value="Tubulin nucleotide-binding domain-like"/>
    <property type="match status" value="1"/>
</dbReference>
<keyword evidence="3 7" id="KW-0547">Nucleotide-binding</keyword>
<keyword evidence="10" id="KW-1185">Reference proteome</keyword>
<protein>
    <recommendedName>
        <fullName evidence="7">Tubulin alpha chain</fullName>
    </recommendedName>
</protein>
<feature type="domain" description="Tubulin/FtsZ GTPase" evidence="8">
    <location>
        <begin position="67"/>
        <end position="253"/>
    </location>
</feature>
<sequence>MMSCSNHVRHKTGESPHREIIQIYAGQFGCQLASACWELFGVEHRIDASGVCNSSSTEKSDKENMDDYVLYGQLPNGHFAPRTIIADSEPSVVDEIRVGAYRNFFSPARLISGYEDASSNFARGYFRIGQEIMPSTWEALRHEIESCEHLQGFVIYQSLSGGTGSGFVSSLLEKLAEEYPRSPRISVSLFPSPTLSCCTVESYNTILACGAGFTTADINILSDNAALMNICLDHLNLKRPTFPNINRVLAQVSDVIF</sequence>